<reference evidence="4" key="1">
    <citation type="submission" date="2020-04" db="EMBL/GenBank/DDBJ databases">
        <authorList>
            <person name="Chiriac C."/>
            <person name="Salcher M."/>
            <person name="Ghai R."/>
            <person name="Kavagutti S V."/>
        </authorList>
    </citation>
    <scope>NUCLEOTIDE SEQUENCE</scope>
</reference>
<evidence type="ECO:0000256" key="1">
    <source>
        <dbReference type="ARBA" id="ARBA00022801"/>
    </source>
</evidence>
<dbReference type="Gene3D" id="3.40.50.300">
    <property type="entry name" value="P-loop containing nucleotide triphosphate hydrolases"/>
    <property type="match status" value="1"/>
</dbReference>
<dbReference type="GO" id="GO:0004386">
    <property type="term" value="F:helicase activity"/>
    <property type="evidence" value="ECO:0007669"/>
    <property type="project" value="UniProtKB-KW"/>
</dbReference>
<dbReference type="PROSITE" id="PS51192">
    <property type="entry name" value="HELICASE_ATP_BIND_1"/>
    <property type="match status" value="1"/>
</dbReference>
<sequence>MATIVKSKEAVLLKLRSPKRITTVIPTAKMISHKGQDIVAVPHRPDETRILRQLGYDAPDPMKMHYEWPKASGKFTPFAAQIETANFVTMHNRCFILNSMGTGKTVSSLWAYDYMLSRKQVKKALIVCPLSTMERTWADEIFKTFPHLDAQVLYGSRERRQKLLREEAHLYIINIDGLKTIEEDLKKRPDIDLLIIDEVAMFRNGSTNRWKTMNAIANKQTQRRIWALTGMPTPNAPTDAWAQCKLVSPNAKNVPSYFTKARDALMRQISPFKWVARDNANDVVKEWMQPAIRYSLDDCTDLPPQIFMNRDVEMSDEQKKAYKEMLNKLKTEVAGGEVLAVNEAVKANKLVQIACGMAYAADGSTIAIPCNHRIEVLKEVIEESEGKVIVFVPLTAVLQHVAEQLKHHWEVAIVHGETPKNQRDEIFDSFQKRPDPHVIVANPGTMSHGLTLTAATTIIWYAPVHSNDTYEQACARVRRPGQSRTTVIVHIAASEVERRIYERLKTKQKMQGLLLDMMKDV</sequence>
<gene>
    <name evidence="4" type="ORF">UFOVP285_41</name>
</gene>
<dbReference type="PANTHER" id="PTHR10799">
    <property type="entry name" value="SNF2/RAD54 HELICASE FAMILY"/>
    <property type="match status" value="1"/>
</dbReference>
<dbReference type="InterPro" id="IPR027417">
    <property type="entry name" value="P-loop_NTPase"/>
</dbReference>
<dbReference type="InterPro" id="IPR014001">
    <property type="entry name" value="Helicase_ATP-bd"/>
</dbReference>
<dbReference type="Gene3D" id="3.40.50.10810">
    <property type="entry name" value="Tandem AAA-ATPase domain"/>
    <property type="match status" value="1"/>
</dbReference>
<dbReference type="InterPro" id="IPR001650">
    <property type="entry name" value="Helicase_C-like"/>
</dbReference>
<dbReference type="GO" id="GO:0016787">
    <property type="term" value="F:hydrolase activity"/>
    <property type="evidence" value="ECO:0007669"/>
    <property type="project" value="UniProtKB-KW"/>
</dbReference>
<dbReference type="CDD" id="cd18793">
    <property type="entry name" value="SF2_C_SNF"/>
    <property type="match status" value="1"/>
</dbReference>
<protein>
    <submittedName>
        <fullName evidence="4">HepA Superfamily II DNA/RNA helicases, SNF2 family</fullName>
    </submittedName>
</protein>
<keyword evidence="1" id="KW-0378">Hydrolase</keyword>
<evidence type="ECO:0000313" key="4">
    <source>
        <dbReference type="EMBL" id="CAB4135507.1"/>
    </source>
</evidence>
<evidence type="ECO:0000259" key="2">
    <source>
        <dbReference type="PROSITE" id="PS51192"/>
    </source>
</evidence>
<dbReference type="InterPro" id="IPR000330">
    <property type="entry name" value="SNF2_N"/>
</dbReference>
<name>A0A6J5LR45_9CAUD</name>
<organism evidence="4">
    <name type="scientific">uncultured Caudovirales phage</name>
    <dbReference type="NCBI Taxonomy" id="2100421"/>
    <lineage>
        <taxon>Viruses</taxon>
        <taxon>Duplodnaviria</taxon>
        <taxon>Heunggongvirae</taxon>
        <taxon>Uroviricota</taxon>
        <taxon>Caudoviricetes</taxon>
        <taxon>Peduoviridae</taxon>
        <taxon>Maltschvirus</taxon>
        <taxon>Maltschvirus maltsch</taxon>
    </lineage>
</organism>
<dbReference type="GO" id="GO:0005524">
    <property type="term" value="F:ATP binding"/>
    <property type="evidence" value="ECO:0007669"/>
    <property type="project" value="InterPro"/>
</dbReference>
<dbReference type="PROSITE" id="PS51194">
    <property type="entry name" value="HELICASE_CTER"/>
    <property type="match status" value="1"/>
</dbReference>
<accession>A0A6J5LR45</accession>
<keyword evidence="4" id="KW-0547">Nucleotide-binding</keyword>
<evidence type="ECO:0000259" key="3">
    <source>
        <dbReference type="PROSITE" id="PS51194"/>
    </source>
</evidence>
<dbReference type="SUPFAM" id="SSF52540">
    <property type="entry name" value="P-loop containing nucleoside triphosphate hydrolases"/>
    <property type="match status" value="2"/>
</dbReference>
<dbReference type="EMBL" id="LR796300">
    <property type="protein sequence ID" value="CAB4135507.1"/>
    <property type="molecule type" value="Genomic_DNA"/>
</dbReference>
<dbReference type="InterPro" id="IPR038718">
    <property type="entry name" value="SNF2-like_sf"/>
</dbReference>
<feature type="domain" description="Helicase C-terminal" evidence="3">
    <location>
        <begin position="376"/>
        <end position="521"/>
    </location>
</feature>
<dbReference type="Pfam" id="PF00176">
    <property type="entry name" value="SNF2-rel_dom"/>
    <property type="match status" value="1"/>
</dbReference>
<dbReference type="InterPro" id="IPR049730">
    <property type="entry name" value="SNF2/RAD54-like_C"/>
</dbReference>
<keyword evidence="4" id="KW-0347">Helicase</keyword>
<dbReference type="Pfam" id="PF00271">
    <property type="entry name" value="Helicase_C"/>
    <property type="match status" value="1"/>
</dbReference>
<proteinExistence type="predicted"/>
<dbReference type="SMART" id="SM00487">
    <property type="entry name" value="DEXDc"/>
    <property type="match status" value="1"/>
</dbReference>
<dbReference type="SMART" id="SM00490">
    <property type="entry name" value="HELICc"/>
    <property type="match status" value="1"/>
</dbReference>
<feature type="domain" description="Helicase ATP-binding" evidence="2">
    <location>
        <begin position="85"/>
        <end position="250"/>
    </location>
</feature>
<keyword evidence="4" id="KW-0067">ATP-binding</keyword>